<protein>
    <submittedName>
        <fullName evidence="2">F-box/kelch-repeat protein</fullName>
    </submittedName>
</protein>
<dbReference type="Pfam" id="PF07734">
    <property type="entry name" value="FBA_1"/>
    <property type="match status" value="1"/>
</dbReference>
<dbReference type="SMART" id="SM00256">
    <property type="entry name" value="FBOX"/>
    <property type="match status" value="1"/>
</dbReference>
<sequence length="388" mass="44302">MAGFCEMPEAMALQILSWLPPKSLMRFRCVRKSWYKFINNPSFVDVHLSKSIDNSFQSSTCILFKRYVLNDTDNGSTKILLSLIDLCNDNNSDVYYLQDLNLKVPISLGLRHEFLDIAGHCHGIICLTDYSENVFLCNPALKESKLLPKSCLRLPPPKEINILQSTGIAVGFGYDRKAKDYKVVRIAMHFEGFWILFHPHMAEVYTMSSNSWREIKVDIPSSVVWSPSSQMYFKGFYYWFAIELDKQTLDENKKVILSFDMDDELFCDIPVPESLQDTKECYGSLAVLNGSVALFSFQIESGIRKSIGIWEMNDLEGSWTKHLTIVPIAGFGMPLTFWNSDELLVVAADGRVVSHNFDTKMLKELPVSGVFLERFQAFVYVYSLVSVK</sequence>
<dbReference type="PANTHER" id="PTHR31672">
    <property type="entry name" value="BNACNNG10540D PROTEIN"/>
    <property type="match status" value="1"/>
</dbReference>
<dbReference type="EMBL" id="SMOL01000008">
    <property type="protein sequence ID" value="KAB2634958.1"/>
    <property type="molecule type" value="Genomic_DNA"/>
</dbReference>
<dbReference type="EMBL" id="SMOL01000143">
    <property type="protein sequence ID" value="KAB2630205.1"/>
    <property type="molecule type" value="Genomic_DNA"/>
</dbReference>
<feature type="domain" description="F-box" evidence="1">
    <location>
        <begin position="7"/>
        <end position="47"/>
    </location>
</feature>
<keyword evidence="4" id="KW-1185">Reference proteome</keyword>
<dbReference type="InterPro" id="IPR017451">
    <property type="entry name" value="F-box-assoc_interact_dom"/>
</dbReference>
<dbReference type="Proteomes" id="UP000327157">
    <property type="component" value="Chromosome 12"/>
</dbReference>
<evidence type="ECO:0000259" key="1">
    <source>
        <dbReference type="SMART" id="SM00256"/>
    </source>
</evidence>
<dbReference type="InterPro" id="IPR001810">
    <property type="entry name" value="F-box_dom"/>
</dbReference>
<proteinExistence type="predicted"/>
<organism evidence="2 4">
    <name type="scientific">Pyrus ussuriensis x Pyrus communis</name>
    <dbReference type="NCBI Taxonomy" id="2448454"/>
    <lineage>
        <taxon>Eukaryota</taxon>
        <taxon>Viridiplantae</taxon>
        <taxon>Streptophyta</taxon>
        <taxon>Embryophyta</taxon>
        <taxon>Tracheophyta</taxon>
        <taxon>Spermatophyta</taxon>
        <taxon>Magnoliopsida</taxon>
        <taxon>eudicotyledons</taxon>
        <taxon>Gunneridae</taxon>
        <taxon>Pentapetalae</taxon>
        <taxon>rosids</taxon>
        <taxon>fabids</taxon>
        <taxon>Rosales</taxon>
        <taxon>Rosaceae</taxon>
        <taxon>Amygdaloideae</taxon>
        <taxon>Maleae</taxon>
        <taxon>Pyrus</taxon>
    </lineage>
</organism>
<gene>
    <name evidence="2" type="ORF">D8674_007724</name>
    <name evidence="3" type="ORF">D8674_041374</name>
</gene>
<reference evidence="2 4" key="3">
    <citation type="submission" date="2019-11" db="EMBL/GenBank/DDBJ databases">
        <title>A de novo genome assembly of a pear dwarfing rootstock.</title>
        <authorList>
            <person name="Wang F."/>
            <person name="Wang J."/>
            <person name="Li S."/>
            <person name="Zhang Y."/>
            <person name="Fang M."/>
            <person name="Ma L."/>
            <person name="Zhao Y."/>
            <person name="Jiang S."/>
        </authorList>
    </citation>
    <scope>NUCLEOTIDE SEQUENCE [LARGE SCALE GENOMIC DNA]</scope>
    <source>
        <strain evidence="2">S2</strain>
        <tissue evidence="2">Leaf</tissue>
    </source>
</reference>
<dbReference type="NCBIfam" id="TIGR01640">
    <property type="entry name" value="F_box_assoc_1"/>
    <property type="match status" value="1"/>
</dbReference>
<dbReference type="AlphaFoldDB" id="A0A5N5HQT5"/>
<dbReference type="SUPFAM" id="SSF81383">
    <property type="entry name" value="F-box domain"/>
    <property type="match status" value="1"/>
</dbReference>
<reference evidence="4" key="2">
    <citation type="submission" date="2019-10" db="EMBL/GenBank/DDBJ databases">
        <title>A de novo genome assembly of a pear dwarfing rootstock.</title>
        <authorList>
            <person name="Wang F."/>
            <person name="Wang J."/>
            <person name="Li S."/>
            <person name="Zhang Y."/>
            <person name="Fang M."/>
            <person name="Ma L."/>
            <person name="Zhao Y."/>
            <person name="Jiang S."/>
        </authorList>
    </citation>
    <scope>NUCLEOTIDE SEQUENCE [LARGE SCALE GENOMIC DNA]</scope>
    <source>
        <strain evidence="3">S2</strain>
        <tissue evidence="3">Leaf</tissue>
    </source>
</reference>
<dbReference type="InterPro" id="IPR006527">
    <property type="entry name" value="F-box-assoc_dom_typ1"/>
</dbReference>
<reference evidence="2 4" key="1">
    <citation type="submission" date="2019-09" db="EMBL/GenBank/DDBJ databases">
        <authorList>
            <person name="Ou C."/>
        </authorList>
    </citation>
    <scope>NUCLEOTIDE SEQUENCE [LARGE SCALE GENOMIC DNA]</scope>
    <source>
        <strain evidence="2">S2</strain>
        <tissue evidence="2">Leaf</tissue>
    </source>
</reference>
<dbReference type="InterPro" id="IPR036047">
    <property type="entry name" value="F-box-like_dom_sf"/>
</dbReference>
<accession>A0A5N5HQT5</accession>
<comment type="caution">
    <text evidence="2">The sequence shown here is derived from an EMBL/GenBank/DDBJ whole genome shotgun (WGS) entry which is preliminary data.</text>
</comment>
<evidence type="ECO:0000313" key="2">
    <source>
        <dbReference type="EMBL" id="KAB2630205.1"/>
    </source>
</evidence>
<dbReference type="OrthoDB" id="1644187at2759"/>
<dbReference type="InterPro" id="IPR050796">
    <property type="entry name" value="SCF_F-box_component"/>
</dbReference>
<name>A0A5N5HQT5_9ROSA</name>
<dbReference type="Pfam" id="PF12937">
    <property type="entry name" value="F-box-like"/>
    <property type="match status" value="1"/>
</dbReference>
<dbReference type="Gene3D" id="1.20.1280.50">
    <property type="match status" value="1"/>
</dbReference>
<dbReference type="PANTHER" id="PTHR31672:SF13">
    <property type="entry name" value="F-BOX PROTEIN CPR30-LIKE"/>
    <property type="match status" value="1"/>
</dbReference>
<evidence type="ECO:0000313" key="4">
    <source>
        <dbReference type="Proteomes" id="UP000327157"/>
    </source>
</evidence>
<evidence type="ECO:0000313" key="3">
    <source>
        <dbReference type="EMBL" id="KAB2634958.1"/>
    </source>
</evidence>